<comment type="similarity">
    <text evidence="2 4">Belongs to the SspH family.</text>
</comment>
<dbReference type="NCBIfam" id="NF002867">
    <property type="entry name" value="PRK03174.1"/>
    <property type="match status" value="1"/>
</dbReference>
<dbReference type="STRING" id="1236973.JCM9157_685"/>
<dbReference type="OrthoDB" id="1683648at2"/>
<accession>W4QNH4</accession>
<dbReference type="AlphaFoldDB" id="W4QNH4"/>
<evidence type="ECO:0000256" key="4">
    <source>
        <dbReference type="HAMAP-Rule" id="MF_00667"/>
    </source>
</evidence>
<keyword evidence="3 4" id="KW-0749">Sporulation</keyword>
<dbReference type="GO" id="GO:0030436">
    <property type="term" value="P:asexual sporulation"/>
    <property type="evidence" value="ECO:0007669"/>
    <property type="project" value="UniProtKB-UniRule"/>
</dbReference>
<comment type="subcellular location">
    <subcellularLocation>
        <location evidence="1 4">Spore core</location>
    </subcellularLocation>
</comment>
<keyword evidence="6" id="KW-1185">Reference proteome</keyword>
<evidence type="ECO:0000256" key="2">
    <source>
        <dbReference type="ARBA" id="ARBA00006573"/>
    </source>
</evidence>
<name>W4QNH4_HALA3</name>
<gene>
    <name evidence="4" type="primary">sspH</name>
    <name evidence="5" type="ORF">JCM9157_685</name>
</gene>
<evidence type="ECO:0000313" key="6">
    <source>
        <dbReference type="Proteomes" id="UP000018896"/>
    </source>
</evidence>
<evidence type="ECO:0000256" key="3">
    <source>
        <dbReference type="ARBA" id="ARBA00022969"/>
    </source>
</evidence>
<protein>
    <recommendedName>
        <fullName evidence="4">Small, acid-soluble spore protein H</fullName>
        <shortName evidence="4">SASP H</shortName>
    </recommendedName>
</protein>
<sequence length="62" mass="6889">MDTQRAHEISSSPAMVDVLYNGERIYIEHVDQGNGMATIHPLDDPGDKYSVTVDSLTEKPSR</sequence>
<dbReference type="HAMAP" id="MF_00667">
    <property type="entry name" value="SspH"/>
    <property type="match status" value="1"/>
</dbReference>
<evidence type="ECO:0000256" key="1">
    <source>
        <dbReference type="ARBA" id="ARBA00004288"/>
    </source>
</evidence>
<dbReference type="NCBIfam" id="TIGR02861">
    <property type="entry name" value="SASP_H"/>
    <property type="match status" value="1"/>
</dbReference>
<dbReference type="GO" id="GO:0030435">
    <property type="term" value="P:sporulation resulting in formation of a cellular spore"/>
    <property type="evidence" value="ECO:0007669"/>
    <property type="project" value="UniProtKB-KW"/>
</dbReference>
<dbReference type="Pfam" id="PF08141">
    <property type="entry name" value="SspH"/>
    <property type="match status" value="1"/>
</dbReference>
<proteinExistence type="evidence at transcript level"/>
<dbReference type="GO" id="GO:0042601">
    <property type="term" value="C:endospore-forming forespore"/>
    <property type="evidence" value="ECO:0007669"/>
    <property type="project" value="InterPro"/>
</dbReference>
<comment type="caution">
    <text evidence="5">The sequence shown here is derived from an EMBL/GenBank/DDBJ whole genome shotgun (WGS) entry which is preliminary data.</text>
</comment>
<comment type="induction">
    <text evidence="4">Expressed only in the forespore compartment of sporulating cells.</text>
</comment>
<dbReference type="EMBL" id="BAUV01000003">
    <property type="protein sequence ID" value="GAE33665.1"/>
    <property type="molecule type" value="Genomic_DNA"/>
</dbReference>
<evidence type="ECO:0000313" key="5">
    <source>
        <dbReference type="EMBL" id="GAE33665.1"/>
    </source>
</evidence>
<dbReference type="Proteomes" id="UP000018896">
    <property type="component" value="Unassembled WGS sequence"/>
</dbReference>
<organism evidence="5 6">
    <name type="scientific">Halalkalibacter akibai (strain ATCC 43226 / DSM 21942 / CIP 109018 / JCM 9157 / 1139)</name>
    <name type="common">Bacillus akibai</name>
    <dbReference type="NCBI Taxonomy" id="1236973"/>
    <lineage>
        <taxon>Bacteria</taxon>
        <taxon>Bacillati</taxon>
        <taxon>Bacillota</taxon>
        <taxon>Bacilli</taxon>
        <taxon>Bacillales</taxon>
        <taxon>Bacillaceae</taxon>
        <taxon>Halalkalibacter</taxon>
    </lineage>
</organism>
<dbReference type="RefSeq" id="WP_035662053.1">
    <property type="nucleotide sequence ID" value="NZ_BAUV01000003.1"/>
</dbReference>
<dbReference type="eggNOG" id="ENOG5033AUF">
    <property type="taxonomic scope" value="Bacteria"/>
</dbReference>
<reference evidence="5 6" key="1">
    <citation type="journal article" date="2014" name="Genome Announc.">
        <title>Draft Genome Sequences of Three Alkaliphilic Bacillus Strains, Bacillus wakoensis JCM 9140T, Bacillus akibai JCM 9157T, and Bacillus hemicellulosilyticus JCM 9152T.</title>
        <authorList>
            <person name="Yuki M."/>
            <person name="Oshima K."/>
            <person name="Suda W."/>
            <person name="Oshida Y."/>
            <person name="Kitamura K."/>
            <person name="Iida T."/>
            <person name="Hattori M."/>
            <person name="Ohkuma M."/>
        </authorList>
    </citation>
    <scope>NUCLEOTIDE SEQUENCE [LARGE SCALE GENOMIC DNA]</scope>
    <source>
        <strain evidence="5 6">JCM 9157</strain>
    </source>
</reference>
<dbReference type="InterPro" id="IPR012610">
    <property type="entry name" value="SASP_SspH"/>
</dbReference>